<protein>
    <submittedName>
        <fullName evidence="6">DUF86 domain-containing protein</fullName>
    </submittedName>
</protein>
<keyword evidence="4" id="KW-0547">Nucleotide-binding</keyword>
<dbReference type="InterPro" id="IPR051813">
    <property type="entry name" value="HepT_RNase_toxin"/>
</dbReference>
<dbReference type="EMBL" id="JASJEX010000003">
    <property type="protein sequence ID" value="MDJ1129853.1"/>
    <property type="molecule type" value="Genomic_DNA"/>
</dbReference>
<proteinExistence type="predicted"/>
<dbReference type="PANTHER" id="PTHR34139:SF1">
    <property type="entry name" value="RNASE MJ1380-RELATED"/>
    <property type="match status" value="1"/>
</dbReference>
<sequence>MRRIEPEEAMVDAPGHCRRVAEMISRHAMDADSFLADYEYQYMLTMAVRQVIEQSSHFPTEFRAAHPEVPWSKLKRLRNDSAHDYVMLDNEWVWEVASGDVPAIARILEAELTARGVDIEAELRDSGFIQ</sequence>
<keyword evidence="1" id="KW-0597">Phosphoprotein</keyword>
<keyword evidence="2" id="KW-1277">Toxin-antitoxin system</keyword>
<dbReference type="Proteomes" id="UP001431693">
    <property type="component" value="Unassembled WGS sequence"/>
</dbReference>
<keyword evidence="3" id="KW-0540">Nuclease</keyword>
<name>A0ABT6ZMX2_9ACTN</name>
<evidence type="ECO:0000256" key="1">
    <source>
        <dbReference type="ARBA" id="ARBA00022553"/>
    </source>
</evidence>
<keyword evidence="5" id="KW-0378">Hydrolase</keyword>
<reference evidence="6" key="1">
    <citation type="submission" date="2023-05" db="EMBL/GenBank/DDBJ databases">
        <title>[olsenella] sp. nov., isolated from a pig farm feces dump.</title>
        <authorList>
            <person name="Chang Y.-H."/>
        </authorList>
    </citation>
    <scope>NUCLEOTIDE SEQUENCE</scope>
    <source>
        <strain evidence="6">YH-ols2217</strain>
    </source>
</reference>
<dbReference type="PANTHER" id="PTHR34139">
    <property type="entry name" value="UPF0331 PROTEIN MJ0127"/>
    <property type="match status" value="1"/>
</dbReference>
<evidence type="ECO:0000256" key="4">
    <source>
        <dbReference type="ARBA" id="ARBA00022741"/>
    </source>
</evidence>
<comment type="caution">
    <text evidence="6">The sequence shown here is derived from an EMBL/GenBank/DDBJ whole genome shotgun (WGS) entry which is preliminary data.</text>
</comment>
<dbReference type="InterPro" id="IPR008201">
    <property type="entry name" value="HepT-like"/>
</dbReference>
<evidence type="ECO:0000313" key="7">
    <source>
        <dbReference type="Proteomes" id="UP001431693"/>
    </source>
</evidence>
<gene>
    <name evidence="6" type="ORF">QJ043_07160</name>
</gene>
<evidence type="ECO:0000313" key="6">
    <source>
        <dbReference type="EMBL" id="MDJ1129853.1"/>
    </source>
</evidence>
<dbReference type="RefSeq" id="WP_283722784.1">
    <property type="nucleotide sequence ID" value="NZ_JASJEX010000003.1"/>
</dbReference>
<organism evidence="6 7">
    <name type="scientific">Kribbibacterium absianum</name>
    <dbReference type="NCBI Taxonomy" id="3044210"/>
    <lineage>
        <taxon>Bacteria</taxon>
        <taxon>Bacillati</taxon>
        <taxon>Actinomycetota</taxon>
        <taxon>Coriobacteriia</taxon>
        <taxon>Coriobacteriales</taxon>
        <taxon>Kribbibacteriaceae</taxon>
        <taxon>Kribbibacterium</taxon>
    </lineage>
</organism>
<accession>A0ABT6ZMX2</accession>
<evidence type="ECO:0000256" key="2">
    <source>
        <dbReference type="ARBA" id="ARBA00022649"/>
    </source>
</evidence>
<evidence type="ECO:0000256" key="5">
    <source>
        <dbReference type="ARBA" id="ARBA00022801"/>
    </source>
</evidence>
<keyword evidence="7" id="KW-1185">Reference proteome</keyword>
<evidence type="ECO:0000256" key="3">
    <source>
        <dbReference type="ARBA" id="ARBA00022722"/>
    </source>
</evidence>
<dbReference type="Pfam" id="PF01934">
    <property type="entry name" value="HepT-like"/>
    <property type="match status" value="1"/>
</dbReference>